<feature type="non-terminal residue" evidence="1">
    <location>
        <position position="1"/>
    </location>
</feature>
<protein>
    <submittedName>
        <fullName evidence="1">Uncharacterized protein</fullName>
    </submittedName>
</protein>
<dbReference type="Proteomes" id="UP000814128">
    <property type="component" value="Unassembled WGS sequence"/>
</dbReference>
<gene>
    <name evidence="1" type="ORF">K488DRAFT_38585</name>
</gene>
<accession>A0ACB8QW73</accession>
<proteinExistence type="predicted"/>
<organism evidence="1 2">
    <name type="scientific">Vararia minispora EC-137</name>
    <dbReference type="NCBI Taxonomy" id="1314806"/>
    <lineage>
        <taxon>Eukaryota</taxon>
        <taxon>Fungi</taxon>
        <taxon>Dikarya</taxon>
        <taxon>Basidiomycota</taxon>
        <taxon>Agaricomycotina</taxon>
        <taxon>Agaricomycetes</taxon>
        <taxon>Russulales</taxon>
        <taxon>Lachnocladiaceae</taxon>
        <taxon>Vararia</taxon>
    </lineage>
</organism>
<keyword evidence="2" id="KW-1185">Reference proteome</keyword>
<evidence type="ECO:0000313" key="1">
    <source>
        <dbReference type="EMBL" id="KAI0036058.1"/>
    </source>
</evidence>
<feature type="non-terminal residue" evidence="1">
    <location>
        <position position="331"/>
    </location>
</feature>
<evidence type="ECO:0000313" key="2">
    <source>
        <dbReference type="Proteomes" id="UP000814128"/>
    </source>
</evidence>
<dbReference type="EMBL" id="MU273476">
    <property type="protein sequence ID" value="KAI0036058.1"/>
    <property type="molecule type" value="Genomic_DNA"/>
</dbReference>
<sequence length="331" mass="36990">EERVSLLTRARQFLLSPQVRYEDDVSKRRFLQEKGLSEDEIGLLLREQAPVVPPRTYPQLPPSNLPSIIAGVLRIVLWGAGAGAALVLFYYRFLLPRLTRSANARRSLKAHQVDLLSRLTSSLRGLQETQRETFAVLPMPTSDEPPPYLRCKSVDEVIEASKESRAIPEVSLLRCTLADLREKAAGPTSEELFELLYAKLPWLERDVAYREKLWTVLNDSPRFYNSTESDSDPAHWSYVPPPSPPPPASTSTISSLLASLSTLLSVPLPRTQHTLEALIDLTGYLTTETYELGLASRALRLPSGIPPSGMSPQEEEVRKEIKALKGLVLNR</sequence>
<reference evidence="1" key="2">
    <citation type="journal article" date="2022" name="New Phytol.">
        <title>Evolutionary transition to the ectomycorrhizal habit in the genomes of a hyperdiverse lineage of mushroom-forming fungi.</title>
        <authorList>
            <person name="Looney B."/>
            <person name="Miyauchi S."/>
            <person name="Morin E."/>
            <person name="Drula E."/>
            <person name="Courty P.E."/>
            <person name="Kohler A."/>
            <person name="Kuo A."/>
            <person name="LaButti K."/>
            <person name="Pangilinan J."/>
            <person name="Lipzen A."/>
            <person name="Riley R."/>
            <person name="Andreopoulos W."/>
            <person name="He G."/>
            <person name="Johnson J."/>
            <person name="Nolan M."/>
            <person name="Tritt A."/>
            <person name="Barry K.W."/>
            <person name="Grigoriev I.V."/>
            <person name="Nagy L.G."/>
            <person name="Hibbett D."/>
            <person name="Henrissat B."/>
            <person name="Matheny P.B."/>
            <person name="Labbe J."/>
            <person name="Martin F.M."/>
        </authorList>
    </citation>
    <scope>NUCLEOTIDE SEQUENCE</scope>
    <source>
        <strain evidence="1">EC-137</strain>
    </source>
</reference>
<name>A0ACB8QW73_9AGAM</name>
<comment type="caution">
    <text evidence="1">The sequence shown here is derived from an EMBL/GenBank/DDBJ whole genome shotgun (WGS) entry which is preliminary data.</text>
</comment>
<reference evidence="1" key="1">
    <citation type="submission" date="2021-02" db="EMBL/GenBank/DDBJ databases">
        <authorList>
            <consortium name="DOE Joint Genome Institute"/>
            <person name="Ahrendt S."/>
            <person name="Looney B.P."/>
            <person name="Miyauchi S."/>
            <person name="Morin E."/>
            <person name="Drula E."/>
            <person name="Courty P.E."/>
            <person name="Chicoki N."/>
            <person name="Fauchery L."/>
            <person name="Kohler A."/>
            <person name="Kuo A."/>
            <person name="Labutti K."/>
            <person name="Pangilinan J."/>
            <person name="Lipzen A."/>
            <person name="Riley R."/>
            <person name="Andreopoulos W."/>
            <person name="He G."/>
            <person name="Johnson J."/>
            <person name="Barry K.W."/>
            <person name="Grigoriev I.V."/>
            <person name="Nagy L."/>
            <person name="Hibbett D."/>
            <person name="Henrissat B."/>
            <person name="Matheny P.B."/>
            <person name="Labbe J."/>
            <person name="Martin F."/>
        </authorList>
    </citation>
    <scope>NUCLEOTIDE SEQUENCE</scope>
    <source>
        <strain evidence="1">EC-137</strain>
    </source>
</reference>